<accession>A0AAJ7RTF4</accession>
<dbReference type="Proteomes" id="UP000694920">
    <property type="component" value="Unplaced"/>
</dbReference>
<evidence type="ECO:0000313" key="1">
    <source>
        <dbReference type="Proteomes" id="UP000694920"/>
    </source>
</evidence>
<protein>
    <submittedName>
        <fullName evidence="2">Uncharacterized protein LOC107273672 isoform X8</fullName>
    </submittedName>
</protein>
<keyword evidence="1" id="KW-1185">Reference proteome</keyword>
<sequence length="147" mass="16388">MARLTVTESALDPKGRAPIPVAGTMASKCLASIPGPACLAEASSFSRFMDVTRESRLRGTRCETLTRILLPLDGWESRTLKLGHRVQGRCRVQVTGTPTTRPRSGTSEIITVENWKFLTNLEMRISNDFSYQYAMCRSVEILYSCCH</sequence>
<dbReference type="GeneID" id="107273672"/>
<dbReference type="RefSeq" id="XP_024946796.1">
    <property type="nucleotide sequence ID" value="XM_025091028.1"/>
</dbReference>
<gene>
    <name evidence="2" type="primary">LOC107273672</name>
</gene>
<evidence type="ECO:0000313" key="2">
    <source>
        <dbReference type="RefSeq" id="XP_024946796.1"/>
    </source>
</evidence>
<dbReference type="AlphaFoldDB" id="A0AAJ7RTF4"/>
<organism evidence="1 2">
    <name type="scientific">Cephus cinctus</name>
    <name type="common">Wheat stem sawfly</name>
    <dbReference type="NCBI Taxonomy" id="211228"/>
    <lineage>
        <taxon>Eukaryota</taxon>
        <taxon>Metazoa</taxon>
        <taxon>Ecdysozoa</taxon>
        <taxon>Arthropoda</taxon>
        <taxon>Hexapoda</taxon>
        <taxon>Insecta</taxon>
        <taxon>Pterygota</taxon>
        <taxon>Neoptera</taxon>
        <taxon>Endopterygota</taxon>
        <taxon>Hymenoptera</taxon>
        <taxon>Cephoidea</taxon>
        <taxon>Cephidae</taxon>
        <taxon>Cephus</taxon>
    </lineage>
</organism>
<reference evidence="2" key="1">
    <citation type="submission" date="2025-08" db="UniProtKB">
        <authorList>
            <consortium name="RefSeq"/>
        </authorList>
    </citation>
    <scope>IDENTIFICATION</scope>
</reference>
<name>A0AAJ7RTF4_CEPCN</name>
<proteinExistence type="predicted"/>